<dbReference type="SUPFAM" id="SSF159594">
    <property type="entry name" value="XCC0632-like"/>
    <property type="match status" value="1"/>
</dbReference>
<dbReference type="HOGENOM" id="CLU_093163_2_0_6"/>
<dbReference type="eggNOG" id="COG3218">
    <property type="taxonomic scope" value="Bacteria"/>
</dbReference>
<dbReference type="OrthoDB" id="5795476at2"/>
<dbReference type="STRING" id="1045855.DSC_02575"/>
<accession>G7UVQ1</accession>
<evidence type="ECO:0000313" key="3">
    <source>
        <dbReference type="EMBL" id="AER55168.1"/>
    </source>
</evidence>
<dbReference type="EMBL" id="CP003093">
    <property type="protein sequence ID" value="AER55168.1"/>
    <property type="molecule type" value="Genomic_DNA"/>
</dbReference>
<gene>
    <name evidence="3" type="ordered locus">DSC_02575</name>
</gene>
<dbReference type="InterPro" id="IPR005586">
    <property type="entry name" value="ABC_trans_aux"/>
</dbReference>
<evidence type="ECO:0000256" key="1">
    <source>
        <dbReference type="SAM" id="SignalP"/>
    </source>
</evidence>
<sequence length="208" mass="21385">MKAPLILILGAALALAGCSSLLGGGADRPTAIYSPQVQVVPDPGWPSTPASIVVAKPSAARVLDSSRIAVRPTPDELQVYQGAAWAQSATAMLQDAVVRTLEDSGKTTGAGTAESGIRGTYKLMLHIRHFEADYAGGQVPSVVLVVNAKLVQNQDQSVAASRTFNVTQPAAGTGTAQVVQAFDQALAQLTSQIVGWTLASAQAQPATP</sequence>
<protein>
    <recommendedName>
        <fullName evidence="2">ABC-type transport auxiliary lipoprotein component domain-containing protein</fullName>
    </recommendedName>
</protein>
<feature type="signal peptide" evidence="1">
    <location>
        <begin position="1"/>
        <end position="16"/>
    </location>
</feature>
<evidence type="ECO:0000313" key="4">
    <source>
        <dbReference type="Proteomes" id="UP000005870"/>
    </source>
</evidence>
<proteinExistence type="predicted"/>
<name>G7UVQ1_PSEUP</name>
<keyword evidence="4" id="KW-1185">Reference proteome</keyword>
<keyword evidence="1" id="KW-0732">Signal</keyword>
<dbReference type="PANTHER" id="PTHR36698:SF3">
    <property type="entry name" value="ABC-TYPE TRANSPORT AUXILIARY LIPOPROTEIN COMPONENT DOMAIN-CONTAINING PROTEIN"/>
    <property type="match status" value="1"/>
</dbReference>
<dbReference type="Gene3D" id="3.40.50.10610">
    <property type="entry name" value="ABC-type transport auxiliary lipoprotein component"/>
    <property type="match status" value="1"/>
</dbReference>
<dbReference type="PANTHER" id="PTHR36698">
    <property type="entry name" value="BLL5892 PROTEIN"/>
    <property type="match status" value="1"/>
</dbReference>
<evidence type="ECO:0000259" key="2">
    <source>
        <dbReference type="Pfam" id="PF03886"/>
    </source>
</evidence>
<dbReference type="AlphaFoldDB" id="G7UVQ1"/>
<feature type="domain" description="ABC-type transport auxiliary lipoprotein component" evidence="2">
    <location>
        <begin position="35"/>
        <end position="194"/>
    </location>
</feature>
<dbReference type="KEGG" id="psd:DSC_02575"/>
<feature type="chain" id="PRO_5003504402" description="ABC-type transport auxiliary lipoprotein component domain-containing protein" evidence="1">
    <location>
        <begin position="17"/>
        <end position="208"/>
    </location>
</feature>
<reference evidence="3 4" key="1">
    <citation type="journal article" date="2012" name="J. Bacteriol.">
        <title>Complete Genome Sequence of the BTEX-Degrading Bacterium Pseudoxanthomonas spadix BD-a59.</title>
        <authorList>
            <person name="Lee S.H."/>
            <person name="Jin H.M."/>
            <person name="Lee H.J."/>
            <person name="Kim J.M."/>
            <person name="Jeon C.O."/>
        </authorList>
    </citation>
    <scope>NUCLEOTIDE SEQUENCE [LARGE SCALE GENOMIC DNA]</scope>
    <source>
        <strain evidence="3 4">BD-a59</strain>
    </source>
</reference>
<dbReference type="Proteomes" id="UP000005870">
    <property type="component" value="Chromosome"/>
</dbReference>
<organism evidence="3 4">
    <name type="scientific">Pseudoxanthomonas spadix (strain BD-a59)</name>
    <dbReference type="NCBI Taxonomy" id="1045855"/>
    <lineage>
        <taxon>Bacteria</taxon>
        <taxon>Pseudomonadati</taxon>
        <taxon>Pseudomonadota</taxon>
        <taxon>Gammaproteobacteria</taxon>
        <taxon>Lysobacterales</taxon>
        <taxon>Lysobacteraceae</taxon>
        <taxon>Pseudoxanthomonas</taxon>
    </lineage>
</organism>
<dbReference type="Pfam" id="PF03886">
    <property type="entry name" value="ABC_trans_aux"/>
    <property type="match status" value="1"/>
</dbReference>
<dbReference type="RefSeq" id="WP_014159346.1">
    <property type="nucleotide sequence ID" value="NC_016147.2"/>
</dbReference>
<dbReference type="PROSITE" id="PS51257">
    <property type="entry name" value="PROKAR_LIPOPROTEIN"/>
    <property type="match status" value="1"/>
</dbReference>